<sequence length="308" mass="35348">MLCGLLVTNFLNWEVAGFYDGKVLISKEGVNFNDCVFLDVEINRRGIGSIGNHLVEFNRNLTINNYNFDECVQPNILRGFDGKNAFQRKYPFGTIHLLLGILQESGVISDLPDTAVSPLLFADGVGNNLFGYPENCLNWINYLKINESNHVLNKFLCENDLNFYQIMQYLERFFVMRDNFNATGYFNGINFVQGGNNKRTGHKIKITNGQGAQINLVNNGSHFDLHSSESQRVQGFIREIARMMGWQYLERQWNWNNFNLKILQKGMLSGESPTANMRLNNQTYKALFDRNPFSLAMTASNRIEYTIE</sequence>
<organism evidence="1 2">
    <name type="scientific">Candidatus Ryanbacteria bacterium RIFCSPLOWO2_02_FULL_47_14</name>
    <dbReference type="NCBI Taxonomy" id="1802129"/>
    <lineage>
        <taxon>Bacteria</taxon>
        <taxon>Candidatus Ryaniibacteriota</taxon>
    </lineage>
</organism>
<reference evidence="1 2" key="1">
    <citation type="journal article" date="2016" name="Nat. Commun.">
        <title>Thousands of microbial genomes shed light on interconnected biogeochemical processes in an aquifer system.</title>
        <authorList>
            <person name="Anantharaman K."/>
            <person name="Brown C.T."/>
            <person name="Hug L.A."/>
            <person name="Sharon I."/>
            <person name="Castelle C.J."/>
            <person name="Probst A.J."/>
            <person name="Thomas B.C."/>
            <person name="Singh A."/>
            <person name="Wilkins M.J."/>
            <person name="Karaoz U."/>
            <person name="Brodie E.L."/>
            <person name="Williams K.H."/>
            <person name="Hubbard S.S."/>
            <person name="Banfield J.F."/>
        </authorList>
    </citation>
    <scope>NUCLEOTIDE SEQUENCE [LARGE SCALE GENOMIC DNA]</scope>
</reference>
<evidence type="ECO:0000313" key="1">
    <source>
        <dbReference type="EMBL" id="OGZ55845.1"/>
    </source>
</evidence>
<protein>
    <submittedName>
        <fullName evidence="1">Uncharacterized protein</fullName>
    </submittedName>
</protein>
<dbReference type="AlphaFoldDB" id="A0A1G2H051"/>
<dbReference type="Proteomes" id="UP000177954">
    <property type="component" value="Unassembled WGS sequence"/>
</dbReference>
<name>A0A1G2H051_9BACT</name>
<comment type="caution">
    <text evidence="1">The sequence shown here is derived from an EMBL/GenBank/DDBJ whole genome shotgun (WGS) entry which is preliminary data.</text>
</comment>
<proteinExistence type="predicted"/>
<gene>
    <name evidence="1" type="ORF">A3J04_01490</name>
</gene>
<accession>A0A1G2H051</accession>
<evidence type="ECO:0000313" key="2">
    <source>
        <dbReference type="Proteomes" id="UP000177954"/>
    </source>
</evidence>
<dbReference type="EMBL" id="MHNZ01000028">
    <property type="protein sequence ID" value="OGZ55845.1"/>
    <property type="molecule type" value="Genomic_DNA"/>
</dbReference>